<feature type="compositionally biased region" description="Polar residues" evidence="1">
    <location>
        <begin position="1"/>
        <end position="10"/>
    </location>
</feature>
<accession>Q2KW97</accession>
<dbReference type="HOGENOM" id="CLU_3077350_0_0_4"/>
<sequence length="52" mass="5661">MTASTQSPRSDQGELAEDGLERDLDNALIQTFPASDPVSITPEDERPEEDAD</sequence>
<dbReference type="AlphaFoldDB" id="Q2KW97"/>
<dbReference type="Proteomes" id="UP000001977">
    <property type="component" value="Chromosome"/>
</dbReference>
<proteinExistence type="predicted"/>
<evidence type="ECO:0000313" key="2">
    <source>
        <dbReference type="EMBL" id="CAJ50330.1"/>
    </source>
</evidence>
<evidence type="ECO:0000256" key="1">
    <source>
        <dbReference type="SAM" id="MobiDB-lite"/>
    </source>
</evidence>
<dbReference type="RefSeq" id="WP_012418361.1">
    <property type="nucleotide sequence ID" value="NC_010645.1"/>
</dbReference>
<name>Q2KW97_BORA1</name>
<dbReference type="STRING" id="360910.BAV2719"/>
<dbReference type="EMBL" id="AM167904">
    <property type="protein sequence ID" value="CAJ50330.1"/>
    <property type="molecule type" value="Genomic_DNA"/>
</dbReference>
<evidence type="ECO:0000313" key="3">
    <source>
        <dbReference type="Proteomes" id="UP000001977"/>
    </source>
</evidence>
<protein>
    <submittedName>
        <fullName evidence="2">Uncharacterized protein</fullName>
    </submittedName>
</protein>
<dbReference type="KEGG" id="bav:BAV2719"/>
<dbReference type="GeneID" id="92934097"/>
<organism evidence="2 3">
    <name type="scientific">Bordetella avium (strain 197N)</name>
    <dbReference type="NCBI Taxonomy" id="360910"/>
    <lineage>
        <taxon>Bacteria</taxon>
        <taxon>Pseudomonadati</taxon>
        <taxon>Pseudomonadota</taxon>
        <taxon>Betaproteobacteria</taxon>
        <taxon>Burkholderiales</taxon>
        <taxon>Alcaligenaceae</taxon>
        <taxon>Bordetella</taxon>
    </lineage>
</organism>
<dbReference type="OrthoDB" id="8722685at2"/>
<reference evidence="2 3" key="1">
    <citation type="journal article" date="2006" name="J. Bacteriol.">
        <title>Comparison of the genome sequence of the poultry pathogen Bordetella avium with those of B. bronchiseptica, B. pertussis, and B. parapertussis reveals extensive diversity in surface structures associated with host interaction.</title>
        <authorList>
            <person name="Sebaihia M."/>
            <person name="Preston A."/>
            <person name="Maskell D.J."/>
            <person name="Kuzmiak H."/>
            <person name="Connell T.D."/>
            <person name="King N.D."/>
            <person name="Orndorff P.E."/>
            <person name="Miyamoto D.M."/>
            <person name="Thomson N.R."/>
            <person name="Harris D."/>
            <person name="Goble A."/>
            <person name="Lord A."/>
            <person name="Murphy L."/>
            <person name="Quail M.A."/>
            <person name="Rutter S."/>
            <person name="Squares R."/>
            <person name="Squares S."/>
            <person name="Woodward J."/>
            <person name="Parkhill J."/>
            <person name="Temple L.M."/>
        </authorList>
    </citation>
    <scope>NUCLEOTIDE SEQUENCE [LARGE SCALE GENOMIC DNA]</scope>
    <source>
        <strain evidence="2 3">197N</strain>
    </source>
</reference>
<gene>
    <name evidence="2" type="ordered locus">BAV2719</name>
</gene>
<feature type="region of interest" description="Disordered" evidence="1">
    <location>
        <begin position="1"/>
        <end position="52"/>
    </location>
</feature>
<keyword evidence="3" id="KW-1185">Reference proteome</keyword>